<dbReference type="Proteomes" id="UP000694414">
    <property type="component" value="Unplaced"/>
</dbReference>
<evidence type="ECO:0000313" key="4">
    <source>
        <dbReference type="Ensembl" id="ENSPSMP00000021492.1"/>
    </source>
</evidence>
<sequence length="208" mass="23391">YVHIKYQKYQRVEMQAAAFKDKKRGSPAHREGAKDPDYENITLAFRNQNQPKGGHPPLTSQAQPRSPSDRAQVPHWLYRAIMSLYILLTVALLFCIILSALVLVKNSEMSKEVRNLKTEIWNVTNLMQECEKRQEKGFHPVQQSIGEVRKKVENLATQLAEINKINTNIEKTLQDLKKTSSCKLGHREMDKGGASDVALAPVPGAGSA</sequence>
<accession>A0A8C8ZWN5</accession>
<name>A0A8C8ZWN5_PROSS</name>
<keyword evidence="5" id="KW-1185">Reference proteome</keyword>
<protein>
    <recommendedName>
        <fullName evidence="6">Mast cell-expressed membrane protein 1</fullName>
    </recommendedName>
</protein>
<proteinExistence type="predicted"/>
<feature type="compositionally biased region" description="Basic and acidic residues" evidence="2">
    <location>
        <begin position="28"/>
        <end position="37"/>
    </location>
</feature>
<organism evidence="4 5">
    <name type="scientific">Prolemur simus</name>
    <name type="common">Greater bamboo lemur</name>
    <name type="synonym">Hapalemur simus</name>
    <dbReference type="NCBI Taxonomy" id="1328070"/>
    <lineage>
        <taxon>Eukaryota</taxon>
        <taxon>Metazoa</taxon>
        <taxon>Chordata</taxon>
        <taxon>Craniata</taxon>
        <taxon>Vertebrata</taxon>
        <taxon>Euteleostomi</taxon>
        <taxon>Mammalia</taxon>
        <taxon>Eutheria</taxon>
        <taxon>Euarchontoglires</taxon>
        <taxon>Primates</taxon>
        <taxon>Strepsirrhini</taxon>
        <taxon>Lemuriformes</taxon>
        <taxon>Lemuridae</taxon>
        <taxon>Prolemur</taxon>
    </lineage>
</organism>
<dbReference type="GeneTree" id="ENSGT00390000007959"/>
<dbReference type="PANTHER" id="PTHR37856:SF1">
    <property type="entry name" value="MAST CELL-EXPRESSED MEMBRANE PROTEIN 1"/>
    <property type="match status" value="1"/>
</dbReference>
<keyword evidence="3" id="KW-0812">Transmembrane</keyword>
<evidence type="ECO:0000313" key="5">
    <source>
        <dbReference type="Proteomes" id="UP000694414"/>
    </source>
</evidence>
<dbReference type="InterPro" id="IPR038818">
    <property type="entry name" value="MCEMP1"/>
</dbReference>
<reference evidence="4" key="2">
    <citation type="submission" date="2025-09" db="UniProtKB">
        <authorList>
            <consortium name="Ensembl"/>
        </authorList>
    </citation>
    <scope>IDENTIFICATION</scope>
</reference>
<dbReference type="Ensembl" id="ENSPSMT00000024915.1">
    <property type="protein sequence ID" value="ENSPSMP00000021492.1"/>
    <property type="gene ID" value="ENSPSMG00000015187.1"/>
</dbReference>
<evidence type="ECO:0000256" key="1">
    <source>
        <dbReference type="SAM" id="Coils"/>
    </source>
</evidence>
<dbReference type="PANTHER" id="PTHR37856">
    <property type="entry name" value="MAST CELL-EXPRESSED MEMBRANE PROTEIN 1"/>
    <property type="match status" value="1"/>
</dbReference>
<evidence type="ECO:0000256" key="2">
    <source>
        <dbReference type="SAM" id="MobiDB-lite"/>
    </source>
</evidence>
<feature type="region of interest" description="Disordered" evidence="2">
    <location>
        <begin position="47"/>
        <end position="69"/>
    </location>
</feature>
<evidence type="ECO:0008006" key="6">
    <source>
        <dbReference type="Google" id="ProtNLM"/>
    </source>
</evidence>
<keyword evidence="3" id="KW-1133">Transmembrane helix</keyword>
<reference evidence="4" key="1">
    <citation type="submission" date="2025-08" db="UniProtKB">
        <authorList>
            <consortium name="Ensembl"/>
        </authorList>
    </citation>
    <scope>IDENTIFICATION</scope>
</reference>
<evidence type="ECO:0000256" key="3">
    <source>
        <dbReference type="SAM" id="Phobius"/>
    </source>
</evidence>
<feature type="coiled-coil region" evidence="1">
    <location>
        <begin position="113"/>
        <end position="179"/>
    </location>
</feature>
<dbReference type="AlphaFoldDB" id="A0A8C8ZWN5"/>
<keyword evidence="1" id="KW-0175">Coiled coil</keyword>
<feature type="transmembrane region" description="Helical" evidence="3">
    <location>
        <begin position="76"/>
        <end position="104"/>
    </location>
</feature>
<feature type="region of interest" description="Disordered" evidence="2">
    <location>
        <begin position="20"/>
        <end position="39"/>
    </location>
</feature>
<keyword evidence="3" id="KW-0472">Membrane</keyword>